<evidence type="ECO:0000313" key="3">
    <source>
        <dbReference type="EMBL" id="ANY68222.1"/>
    </source>
</evidence>
<proteinExistence type="predicted"/>
<dbReference type="InterPro" id="IPR008279">
    <property type="entry name" value="PEP-util_enz_mobile_dom"/>
</dbReference>
<dbReference type="InterPro" id="IPR002192">
    <property type="entry name" value="PPDK_AMP/ATP-bd"/>
</dbReference>
<dbReference type="InterPro" id="IPR013815">
    <property type="entry name" value="ATP_grasp_subdomain_1"/>
</dbReference>
<accession>A0A1B2DKI5</accession>
<dbReference type="Gene3D" id="3.30.470.20">
    <property type="entry name" value="ATP-grasp fold, B domain"/>
    <property type="match status" value="1"/>
</dbReference>
<dbReference type="NCBIfam" id="NF004508">
    <property type="entry name" value="PRK05849.1"/>
    <property type="match status" value="1"/>
</dbReference>
<dbReference type="Gene3D" id="3.50.30.10">
    <property type="entry name" value="Phosphohistidine domain"/>
    <property type="match status" value="1"/>
</dbReference>
<name>A0A1B2DKI5_9BACL</name>
<protein>
    <submittedName>
        <fullName evidence="3">Phosphoenolpyruvate synthase</fullName>
    </submittedName>
</protein>
<dbReference type="Pfam" id="PF00391">
    <property type="entry name" value="PEP-utilizers"/>
    <property type="match status" value="1"/>
</dbReference>
<dbReference type="SUPFAM" id="SSF56059">
    <property type="entry name" value="Glutathione synthetase ATP-binding domain-like"/>
    <property type="match status" value="1"/>
</dbReference>
<dbReference type="InterPro" id="IPR036637">
    <property type="entry name" value="Phosphohistidine_dom_sf"/>
</dbReference>
<reference evidence="3" key="1">
    <citation type="submission" date="2016-08" db="EMBL/GenBank/DDBJ databases">
        <title>Complete Genome Seqeunce of Paenibacillus sp. BIHB 4019 from tea rhizoplane.</title>
        <authorList>
            <person name="Thakur R."/>
            <person name="Swarnkar M.K."/>
            <person name="Gulati A."/>
        </authorList>
    </citation>
    <scope>NUCLEOTIDE SEQUENCE [LARGE SCALE GENOMIC DNA]</scope>
    <source>
        <strain evidence="3">BIHB4019</strain>
    </source>
</reference>
<dbReference type="RefSeq" id="WP_099519371.1">
    <property type="nucleotide sequence ID" value="NZ_CP016808.1"/>
</dbReference>
<dbReference type="Pfam" id="PF01326">
    <property type="entry name" value="PPDK_N"/>
    <property type="match status" value="1"/>
</dbReference>
<dbReference type="GO" id="GO:0005524">
    <property type="term" value="F:ATP binding"/>
    <property type="evidence" value="ECO:0007669"/>
    <property type="project" value="InterPro"/>
</dbReference>
<dbReference type="EMBL" id="CP016808">
    <property type="protein sequence ID" value="ANY68222.1"/>
    <property type="molecule type" value="Genomic_DNA"/>
</dbReference>
<sequence>MILFGTKSETLERLERLVKCAIVLPQLQFTAYEWRYRQSDILNSLKQLSWSGAPLIVRSSAAWEDGIAASYAGRYDSVLDVNGESEAIQAVNRVLASYQDEDPIHHVFIQPMLPYVAISGVAFGVNPNNGGNYIVINYDDVSGATDAVTSGTTNHLKTYHYFKGSPLPAVRPLDQIIDLMDELEHIFETPRLDIEFAVDKSGKLYLFQVRPLLLSCDLASLDHQSAILKRIYDKVGQGQARQPYLYGHKTVYGVMPDWNPAEIIGIRPRPLALSLYKELVTDSIWAYQRSRYGYKNVRSFPLLIDLGGFPYIDVRVSFNSFLPKELDAELSEKLLNYYMQSLIDNPQNHDKVEFEIIFSCFTFDLDIRLEILYEHGFTKPELKQLSLCLKDLTNHIVCTENGLLQNDLSKINELEARRSELLDSSIDKVSKIYWLLEDCKRYGTLPFAGLARGGFVAVQMLRSLVSIGILSESDYHHYMSSLETVSTQISIDYAQLDMEEFLAKYGHLRPGTYEICSPRYDEAPDQYFEFSSSRELNRVIEKPSFFLSLAQYKRIQALLTEHGLLEGNVLGLFDFFKTAIEGREYSKFVFTKSLSEAIRLFGQLAEEYGISKEEASFANIEVIKRAYESDCDIQGLLLDSVKAGKQRYEATLQLELPPLITEPANVWFFSQPELEPNFITMNQVTSKIAFSHEDHESLRGSILFLPSADPGYDWIFSKGIAGLVTMYGGVNSHMAIRAGELSIPAVIGVGENLYNHYGNAKMLAIDCAGKNMRIIQ</sequence>
<evidence type="ECO:0000259" key="2">
    <source>
        <dbReference type="Pfam" id="PF01326"/>
    </source>
</evidence>
<gene>
    <name evidence="3" type="ORF">BBD42_18365</name>
</gene>
<dbReference type="PANTHER" id="PTHR43615">
    <property type="entry name" value="PHOSPHOENOLPYRUVATE SYNTHASE-RELATED"/>
    <property type="match status" value="1"/>
</dbReference>
<feature type="domain" description="PEP-utilising enzyme mobile" evidence="1">
    <location>
        <begin position="700"/>
        <end position="767"/>
    </location>
</feature>
<feature type="domain" description="Pyruvate phosphate dikinase AMP/ATP-binding" evidence="2">
    <location>
        <begin position="43"/>
        <end position="137"/>
    </location>
</feature>
<dbReference type="AlphaFoldDB" id="A0A1B2DKI5"/>
<keyword evidence="3" id="KW-0670">Pyruvate</keyword>
<evidence type="ECO:0000259" key="1">
    <source>
        <dbReference type="Pfam" id="PF00391"/>
    </source>
</evidence>
<dbReference type="Gene3D" id="3.30.1490.20">
    <property type="entry name" value="ATP-grasp fold, A domain"/>
    <property type="match status" value="1"/>
</dbReference>
<organism evidence="3">
    <name type="scientific">Paenibacillus sp. BIHB 4019</name>
    <dbReference type="NCBI Taxonomy" id="1870819"/>
    <lineage>
        <taxon>Bacteria</taxon>
        <taxon>Bacillati</taxon>
        <taxon>Bacillota</taxon>
        <taxon>Bacilli</taxon>
        <taxon>Bacillales</taxon>
        <taxon>Paenibacillaceae</taxon>
        <taxon>Paenibacillus</taxon>
    </lineage>
</organism>
<dbReference type="PANTHER" id="PTHR43615:SF1">
    <property type="entry name" value="PPDK_N DOMAIN-CONTAINING PROTEIN"/>
    <property type="match status" value="1"/>
</dbReference>
<dbReference type="InterPro" id="IPR051549">
    <property type="entry name" value="PEP_Utilizing_Enz"/>
</dbReference>
<dbReference type="SUPFAM" id="SSF52009">
    <property type="entry name" value="Phosphohistidine domain"/>
    <property type="match status" value="1"/>
</dbReference>
<dbReference type="GO" id="GO:0016301">
    <property type="term" value="F:kinase activity"/>
    <property type="evidence" value="ECO:0007669"/>
    <property type="project" value="InterPro"/>
</dbReference>